<comment type="subcellular location">
    <subcellularLocation>
        <location evidence="1">Cell membrane</location>
        <topology evidence="1">Multi-pass membrane protein</topology>
    </subcellularLocation>
</comment>
<reference evidence="9 10" key="1">
    <citation type="submission" date="2016-10" db="EMBL/GenBank/DDBJ databases">
        <authorList>
            <person name="de Groot N.N."/>
        </authorList>
    </citation>
    <scope>NUCLEOTIDE SEQUENCE [LARGE SCALE GENOMIC DNA]</scope>
    <source>
        <strain evidence="9 10">DSM 19182</strain>
    </source>
</reference>
<dbReference type="Pfam" id="PF00005">
    <property type="entry name" value="ABC_tran"/>
    <property type="match status" value="1"/>
</dbReference>
<feature type="transmembrane region" description="Helical" evidence="7">
    <location>
        <begin position="275"/>
        <end position="303"/>
    </location>
</feature>
<dbReference type="CDD" id="cd03228">
    <property type="entry name" value="ABCC_MRP_Like"/>
    <property type="match status" value="1"/>
</dbReference>
<dbReference type="GO" id="GO:0015421">
    <property type="term" value="F:ABC-type oligopeptide transporter activity"/>
    <property type="evidence" value="ECO:0007669"/>
    <property type="project" value="TreeGrafter"/>
</dbReference>
<keyword evidence="5 7" id="KW-1133">Transmembrane helix</keyword>
<dbReference type="Gene3D" id="3.40.50.300">
    <property type="entry name" value="P-loop containing nucleotide triphosphate hydrolases"/>
    <property type="match status" value="1"/>
</dbReference>
<organism evidence="9 10">
    <name type="scientific">Alkalibacterium putridalgicola</name>
    <dbReference type="NCBI Taxonomy" id="426703"/>
    <lineage>
        <taxon>Bacteria</taxon>
        <taxon>Bacillati</taxon>
        <taxon>Bacillota</taxon>
        <taxon>Bacilli</taxon>
        <taxon>Lactobacillales</taxon>
        <taxon>Carnobacteriaceae</taxon>
        <taxon>Alkalibacterium</taxon>
    </lineage>
</organism>
<dbReference type="InterPro" id="IPR003593">
    <property type="entry name" value="AAA+_ATPase"/>
</dbReference>
<feature type="transmembrane region" description="Helical" evidence="7">
    <location>
        <begin position="248"/>
        <end position="269"/>
    </location>
</feature>
<dbReference type="InterPro" id="IPR039421">
    <property type="entry name" value="Type_1_exporter"/>
</dbReference>
<dbReference type="AlphaFoldDB" id="A0A1H7WFD3"/>
<evidence type="ECO:0000313" key="10">
    <source>
        <dbReference type="Proteomes" id="UP000198548"/>
    </source>
</evidence>
<feature type="transmembrane region" description="Helical" evidence="7">
    <location>
        <begin position="60"/>
        <end position="81"/>
    </location>
</feature>
<dbReference type="STRING" id="426703.SAMN04488100_1343"/>
<gene>
    <name evidence="9" type="ORF">SAMN04488100_1343</name>
</gene>
<name>A0A1H7WFD3_9LACT</name>
<dbReference type="PROSITE" id="PS50893">
    <property type="entry name" value="ABC_TRANSPORTER_2"/>
    <property type="match status" value="1"/>
</dbReference>
<evidence type="ECO:0000256" key="7">
    <source>
        <dbReference type="SAM" id="Phobius"/>
    </source>
</evidence>
<protein>
    <submittedName>
        <fullName evidence="9">ATP-binding cassette, subfamily B</fullName>
    </submittedName>
</protein>
<keyword evidence="3" id="KW-0547">Nucleotide-binding</keyword>
<feature type="transmembrane region" description="Helical" evidence="7">
    <location>
        <begin position="142"/>
        <end position="159"/>
    </location>
</feature>
<evidence type="ECO:0000256" key="6">
    <source>
        <dbReference type="ARBA" id="ARBA00023136"/>
    </source>
</evidence>
<dbReference type="GO" id="GO:0005886">
    <property type="term" value="C:plasma membrane"/>
    <property type="evidence" value="ECO:0007669"/>
    <property type="project" value="UniProtKB-SubCell"/>
</dbReference>
<dbReference type="EMBL" id="FOBL01000034">
    <property type="protein sequence ID" value="SEM20233.1"/>
    <property type="molecule type" value="Genomic_DNA"/>
</dbReference>
<dbReference type="Proteomes" id="UP000198548">
    <property type="component" value="Unassembled WGS sequence"/>
</dbReference>
<evidence type="ECO:0000256" key="3">
    <source>
        <dbReference type="ARBA" id="ARBA00022741"/>
    </source>
</evidence>
<dbReference type="InterPro" id="IPR027417">
    <property type="entry name" value="P-loop_NTPase"/>
</dbReference>
<dbReference type="InterPro" id="IPR003439">
    <property type="entry name" value="ABC_transporter-like_ATP-bd"/>
</dbReference>
<dbReference type="PANTHER" id="PTHR43394:SF1">
    <property type="entry name" value="ATP-BINDING CASSETTE SUB-FAMILY B MEMBER 10, MITOCHONDRIAL"/>
    <property type="match status" value="1"/>
</dbReference>
<evidence type="ECO:0000256" key="4">
    <source>
        <dbReference type="ARBA" id="ARBA00022840"/>
    </source>
</evidence>
<dbReference type="Gene3D" id="1.20.1560.10">
    <property type="entry name" value="ABC transporter type 1, transmembrane domain"/>
    <property type="match status" value="1"/>
</dbReference>
<evidence type="ECO:0000256" key="1">
    <source>
        <dbReference type="ARBA" id="ARBA00004651"/>
    </source>
</evidence>
<evidence type="ECO:0000313" key="9">
    <source>
        <dbReference type="EMBL" id="SEM20233.1"/>
    </source>
</evidence>
<feature type="transmembrane region" description="Helical" evidence="7">
    <location>
        <begin position="21"/>
        <end position="48"/>
    </location>
</feature>
<evidence type="ECO:0000259" key="8">
    <source>
        <dbReference type="PROSITE" id="PS50893"/>
    </source>
</evidence>
<keyword evidence="2 7" id="KW-0812">Transmembrane</keyword>
<feature type="transmembrane region" description="Helical" evidence="7">
    <location>
        <begin position="165"/>
        <end position="183"/>
    </location>
</feature>
<proteinExistence type="predicted"/>
<evidence type="ECO:0000256" key="2">
    <source>
        <dbReference type="ARBA" id="ARBA00022692"/>
    </source>
</evidence>
<dbReference type="SMART" id="SM00382">
    <property type="entry name" value="AAA"/>
    <property type="match status" value="1"/>
</dbReference>
<evidence type="ECO:0000256" key="5">
    <source>
        <dbReference type="ARBA" id="ARBA00022989"/>
    </source>
</evidence>
<dbReference type="GO" id="GO:0005524">
    <property type="term" value="F:ATP binding"/>
    <property type="evidence" value="ECO:0007669"/>
    <property type="project" value="UniProtKB-KW"/>
</dbReference>
<dbReference type="PANTHER" id="PTHR43394">
    <property type="entry name" value="ATP-DEPENDENT PERMEASE MDL1, MITOCHONDRIAL"/>
    <property type="match status" value="1"/>
</dbReference>
<dbReference type="PROSITE" id="PS00211">
    <property type="entry name" value="ABC_TRANSPORTER_1"/>
    <property type="match status" value="1"/>
</dbReference>
<dbReference type="SUPFAM" id="SSF52540">
    <property type="entry name" value="P-loop containing nucleoside triphosphate hydrolases"/>
    <property type="match status" value="1"/>
</dbReference>
<accession>A0A1H7WFD3</accession>
<dbReference type="SUPFAM" id="SSF90123">
    <property type="entry name" value="ABC transporter transmembrane region"/>
    <property type="match status" value="1"/>
</dbReference>
<keyword evidence="4 9" id="KW-0067">ATP-binding</keyword>
<dbReference type="GO" id="GO:0016887">
    <property type="term" value="F:ATP hydrolysis activity"/>
    <property type="evidence" value="ECO:0007669"/>
    <property type="project" value="InterPro"/>
</dbReference>
<dbReference type="InterPro" id="IPR036640">
    <property type="entry name" value="ABC1_TM_sf"/>
</dbReference>
<keyword evidence="6 7" id="KW-0472">Membrane</keyword>
<dbReference type="InterPro" id="IPR017871">
    <property type="entry name" value="ABC_transporter-like_CS"/>
</dbReference>
<feature type="domain" description="ABC transporter" evidence="8">
    <location>
        <begin position="344"/>
        <end position="582"/>
    </location>
</feature>
<sequence>MREKGRHLKILLKELYEFKPMIFIAIIMNIVVSAALPLLQLLLSAQVIEWLMNEVTIQDYLTRLLLFVALVGFAHTIHNYLDIYFEENNEHFRFVMMNKIKKEYLTLDYPLLIGKEARERYNNANELTDNYGSLFARISGEITDLGSSILGVVLYISILSQLESLFIVFVGLFVLVVIVFNVLQNKIDKKLFKSKAANTQKLRYLKKVYGEHRITKDIRIFKMKNWFDRSEEQTINSYHNILRPKVKLSWTESAFINVGILGLSALSYIRSVQLITMGAIPVSSFVVFAGSVTILAQTIITLVNAFGKINTSLNETENYERFMFQKTVYNHGKGSEVPDIGLSIELKNVTYTYPNNDQATINNVSLMIQPYENLAIVGENGAGKSTLINLISGLIKPDSGEILINGTPQSEFNISKYYSLFAPVFQEKFLLTYSIRETIIQGIDFDEERYNHVLRNSGVEKIIQQFENGDETKIVRVVYPDGVTLSGGQLQKIKLAQALYKNSPVLLLDEPTAALDPIAEHQVYTDYFQFSKDKLSIFISHRLSSTRFCDRIIYIKNGEITETGTHDQLMDEQKDYYTLYEAQAYYYKQDKEEHETVVTGGIV</sequence>